<feature type="transmembrane region" description="Helical" evidence="1">
    <location>
        <begin position="30"/>
        <end position="48"/>
    </location>
</feature>
<accession>A0A4Y3RP24</accession>
<dbReference type="AlphaFoldDB" id="A0A4Y3RP24"/>
<reference evidence="2 3" key="1">
    <citation type="submission" date="2019-06" db="EMBL/GenBank/DDBJ databases">
        <title>Whole genome shotgun sequence of Streptomyces gardneri NBRC 12865.</title>
        <authorList>
            <person name="Hosoyama A."/>
            <person name="Uohara A."/>
            <person name="Ohji S."/>
            <person name="Ichikawa N."/>
        </authorList>
    </citation>
    <scope>NUCLEOTIDE SEQUENCE [LARGE SCALE GENOMIC DNA]</scope>
    <source>
        <strain evidence="2 3">NBRC 12865</strain>
    </source>
</reference>
<protein>
    <submittedName>
        <fullName evidence="2">Uncharacterized protein</fullName>
    </submittedName>
</protein>
<organism evidence="2 3">
    <name type="scientific">Streptomyces gardneri</name>
    <dbReference type="NCBI Taxonomy" id="66892"/>
    <lineage>
        <taxon>Bacteria</taxon>
        <taxon>Bacillati</taxon>
        <taxon>Actinomycetota</taxon>
        <taxon>Actinomycetes</taxon>
        <taxon>Kitasatosporales</taxon>
        <taxon>Streptomycetaceae</taxon>
        <taxon>Streptomyces</taxon>
    </lineage>
</organism>
<feature type="transmembrane region" description="Helical" evidence="1">
    <location>
        <begin position="98"/>
        <end position="117"/>
    </location>
</feature>
<keyword evidence="3" id="KW-1185">Reference proteome</keyword>
<dbReference type="Proteomes" id="UP000315226">
    <property type="component" value="Unassembled WGS sequence"/>
</dbReference>
<gene>
    <name evidence="2" type="ORF">SGA01_41180</name>
</gene>
<evidence type="ECO:0000313" key="2">
    <source>
        <dbReference type="EMBL" id="GEB58513.1"/>
    </source>
</evidence>
<sequence>MTLLRLGLAASGWLALLAISLPDAAPLRVAAVTAFLLVCPGLATLLALRPGGARRAGGARRGGHPAVFLETALVALVLGLALTTLVAVALFLGGVFTATRALLALAVLTTAMALLPVHPGARNRDTEVHAG</sequence>
<evidence type="ECO:0000313" key="3">
    <source>
        <dbReference type="Proteomes" id="UP000315226"/>
    </source>
</evidence>
<dbReference type="EMBL" id="BJMN01000026">
    <property type="protein sequence ID" value="GEB58513.1"/>
    <property type="molecule type" value="Genomic_DNA"/>
</dbReference>
<keyword evidence="1" id="KW-0812">Transmembrane</keyword>
<keyword evidence="1" id="KW-0472">Membrane</keyword>
<keyword evidence="1" id="KW-1133">Transmembrane helix</keyword>
<comment type="caution">
    <text evidence="2">The sequence shown here is derived from an EMBL/GenBank/DDBJ whole genome shotgun (WGS) entry which is preliminary data.</text>
</comment>
<dbReference type="RefSeq" id="WP_141297864.1">
    <property type="nucleotide sequence ID" value="NZ_BJMN01000026.1"/>
</dbReference>
<feature type="transmembrane region" description="Helical" evidence="1">
    <location>
        <begin position="68"/>
        <end position="92"/>
    </location>
</feature>
<name>A0A4Y3RP24_9ACTN</name>
<proteinExistence type="predicted"/>
<evidence type="ECO:0000256" key="1">
    <source>
        <dbReference type="SAM" id="Phobius"/>
    </source>
</evidence>